<organism evidence="2 3">
    <name type="scientific">Colocasia esculenta</name>
    <name type="common">Wild taro</name>
    <name type="synonym">Arum esculentum</name>
    <dbReference type="NCBI Taxonomy" id="4460"/>
    <lineage>
        <taxon>Eukaryota</taxon>
        <taxon>Viridiplantae</taxon>
        <taxon>Streptophyta</taxon>
        <taxon>Embryophyta</taxon>
        <taxon>Tracheophyta</taxon>
        <taxon>Spermatophyta</taxon>
        <taxon>Magnoliopsida</taxon>
        <taxon>Liliopsida</taxon>
        <taxon>Araceae</taxon>
        <taxon>Aroideae</taxon>
        <taxon>Colocasieae</taxon>
        <taxon>Colocasia</taxon>
    </lineage>
</organism>
<comment type="caution">
    <text evidence="2">The sequence shown here is derived from an EMBL/GenBank/DDBJ whole genome shotgun (WGS) entry which is preliminary data.</text>
</comment>
<sequence length="135" mass="14261">MVRFSLSEGQGEKRRKVLVLPASFSSTSPSAPCLIFASEGEDDDEDDYHYPELDAEQPKEVQAGAGDDGGRAGPSSEGGSKVGCCGGKEAVTVTIDPDALDCPICCETLSPPIFQTQNYDTYPMSSWCGISVETA</sequence>
<dbReference type="AlphaFoldDB" id="A0A843VPM4"/>
<protein>
    <submittedName>
        <fullName evidence="2">Uncharacterized protein</fullName>
    </submittedName>
</protein>
<evidence type="ECO:0000313" key="3">
    <source>
        <dbReference type="Proteomes" id="UP000652761"/>
    </source>
</evidence>
<feature type="region of interest" description="Disordered" evidence="1">
    <location>
        <begin position="24"/>
        <end position="81"/>
    </location>
</feature>
<accession>A0A843VPM4</accession>
<dbReference type="OrthoDB" id="4788989at2759"/>
<feature type="compositionally biased region" description="Basic and acidic residues" evidence="1">
    <location>
        <begin position="48"/>
        <end position="59"/>
    </location>
</feature>
<evidence type="ECO:0000313" key="2">
    <source>
        <dbReference type="EMBL" id="MQL95064.1"/>
    </source>
</evidence>
<dbReference type="Proteomes" id="UP000652761">
    <property type="component" value="Unassembled WGS sequence"/>
</dbReference>
<name>A0A843VPM4_COLES</name>
<reference evidence="2" key="1">
    <citation type="submission" date="2017-07" db="EMBL/GenBank/DDBJ databases">
        <title>Taro Niue Genome Assembly and Annotation.</title>
        <authorList>
            <person name="Atibalentja N."/>
            <person name="Keating K."/>
            <person name="Fields C.J."/>
        </authorList>
    </citation>
    <scope>NUCLEOTIDE SEQUENCE</scope>
    <source>
        <strain evidence="2">Niue_2</strain>
        <tissue evidence="2">Leaf</tissue>
    </source>
</reference>
<keyword evidence="3" id="KW-1185">Reference proteome</keyword>
<dbReference type="EMBL" id="NMUH01001748">
    <property type="protein sequence ID" value="MQL95064.1"/>
    <property type="molecule type" value="Genomic_DNA"/>
</dbReference>
<gene>
    <name evidence="2" type="ORF">Taro_027728</name>
</gene>
<evidence type="ECO:0000256" key="1">
    <source>
        <dbReference type="SAM" id="MobiDB-lite"/>
    </source>
</evidence>
<proteinExistence type="predicted"/>